<gene>
    <name evidence="2" type="ORF">CELE_R10E9.3</name>
    <name evidence="2 4" type="ORF">R10E9.3</name>
</gene>
<dbReference type="Proteomes" id="UP000001940">
    <property type="component" value="Chromosome III"/>
</dbReference>
<reference evidence="2 3" key="1">
    <citation type="journal article" date="1998" name="Science">
        <title>Genome sequence of the nematode C. elegans: a platform for investigating biology.</title>
        <authorList>
            <consortium name="The C. elegans sequencing consortium"/>
            <person name="Sulson J.E."/>
            <person name="Waterston R."/>
        </authorList>
    </citation>
    <scope>NUCLEOTIDE SEQUENCE [LARGE SCALE GENOMIC DNA]</scope>
    <source>
        <strain evidence="2 3">Bristol N2</strain>
    </source>
</reference>
<dbReference type="GeneID" id="187777"/>
<organism evidence="2 3">
    <name type="scientific">Caenorhabditis elegans</name>
    <dbReference type="NCBI Taxonomy" id="6239"/>
    <lineage>
        <taxon>Eukaryota</taxon>
        <taxon>Metazoa</taxon>
        <taxon>Ecdysozoa</taxon>
        <taxon>Nematoda</taxon>
        <taxon>Chromadorea</taxon>
        <taxon>Rhabditida</taxon>
        <taxon>Rhabditina</taxon>
        <taxon>Rhabditomorpha</taxon>
        <taxon>Rhabditoidea</taxon>
        <taxon>Rhabditidae</taxon>
        <taxon>Peloderinae</taxon>
        <taxon>Caenorhabditis</taxon>
    </lineage>
</organism>
<dbReference type="Bgee" id="WBGene00011215">
    <property type="expression patterns" value="Expressed in adult organism and 3 other cell types or tissues"/>
</dbReference>
<dbReference type="RefSeq" id="NP_001122712.1">
    <property type="nucleotide sequence ID" value="NM_001129240.1"/>
</dbReference>
<dbReference type="OMA" id="CSVDHPC"/>
<keyword evidence="1" id="KW-0472">Membrane</keyword>
<dbReference type="FunCoup" id="G5EC83">
    <property type="interactions" value="1578"/>
</dbReference>
<evidence type="ECO:0000256" key="1">
    <source>
        <dbReference type="SAM" id="Phobius"/>
    </source>
</evidence>
<dbReference type="AlphaFoldDB" id="G5EC83"/>
<dbReference type="AGR" id="WB:WBGene00011215"/>
<protein>
    <submittedName>
        <fullName evidence="2">MARVEL domain-containing protein</fullName>
    </submittedName>
</protein>
<dbReference type="STRING" id="6239.R10E9.3a.1"/>
<accession>G5EC83</accession>
<dbReference type="WormBase" id="R10E9.3a">
    <property type="protein sequence ID" value="CE41440"/>
    <property type="gene ID" value="WBGene00011215"/>
</dbReference>
<keyword evidence="1" id="KW-1133">Transmembrane helix</keyword>
<dbReference type="eggNOG" id="ENOG502R0U6">
    <property type="taxonomic scope" value="Eukaryota"/>
</dbReference>
<dbReference type="ExpressionAtlas" id="G5EC83">
    <property type="expression patterns" value="baseline and differential"/>
</dbReference>
<feature type="transmembrane region" description="Helical" evidence="1">
    <location>
        <begin position="70"/>
        <end position="90"/>
    </location>
</feature>
<feature type="transmembrane region" description="Helical" evidence="1">
    <location>
        <begin position="97"/>
        <end position="123"/>
    </location>
</feature>
<sequence>MSTLNLVDNEWTSASTSNDLEHADDGVSTIVEERTTMLGFSSFLIGVKSVTFAIYLVLLIVSVILLDISFFYTILAFGIAECFLIAITIYHGIKPALYVVLLMLAFEMTLSLVKLVFAIVLMAKDGGNDCSVDHPCSILHISLIERFYLFFFILITAFFDGLAALLTIANSPQMHEFEMGGEYLF</sequence>
<feature type="transmembrane region" description="Helical" evidence="1">
    <location>
        <begin position="147"/>
        <end position="169"/>
    </location>
</feature>
<dbReference type="CTD" id="187777"/>
<keyword evidence="1" id="KW-0812">Transmembrane</keyword>
<evidence type="ECO:0000313" key="2">
    <source>
        <dbReference type="EMBL" id="CAO82062.1"/>
    </source>
</evidence>
<dbReference type="InParanoid" id="G5EC83"/>
<keyword evidence="3" id="KW-1185">Reference proteome</keyword>
<dbReference type="SMR" id="G5EC83"/>
<name>G5EC83_CAEEL</name>
<dbReference type="OrthoDB" id="5861670at2759"/>
<proteinExistence type="predicted"/>
<evidence type="ECO:0000313" key="3">
    <source>
        <dbReference type="Proteomes" id="UP000001940"/>
    </source>
</evidence>
<dbReference type="KEGG" id="cel:CELE_R10E9.3"/>
<dbReference type="HOGENOM" id="CLU_120138_0_0_1"/>
<feature type="transmembrane region" description="Helical" evidence="1">
    <location>
        <begin position="43"/>
        <end position="64"/>
    </location>
</feature>
<dbReference type="PaxDb" id="6239-R10E9.3a"/>
<evidence type="ECO:0000313" key="4">
    <source>
        <dbReference type="WormBase" id="R10E9.3a"/>
    </source>
</evidence>
<dbReference type="EMBL" id="BX284603">
    <property type="protein sequence ID" value="CAO82062.1"/>
    <property type="molecule type" value="Genomic_DNA"/>
</dbReference>